<evidence type="ECO:0000256" key="1">
    <source>
        <dbReference type="ARBA" id="ARBA00022729"/>
    </source>
</evidence>
<evidence type="ECO:0000259" key="3">
    <source>
        <dbReference type="Pfam" id="PF02563"/>
    </source>
</evidence>
<dbReference type="Proteomes" id="UP000675880">
    <property type="component" value="Unassembled WGS sequence"/>
</dbReference>
<evidence type="ECO:0000313" key="5">
    <source>
        <dbReference type="EMBL" id="CAE6746885.1"/>
    </source>
</evidence>
<dbReference type="Pfam" id="PF10531">
    <property type="entry name" value="SLBB"/>
    <property type="match status" value="1"/>
</dbReference>
<keyword evidence="6" id="KW-1185">Reference proteome</keyword>
<reference evidence="5 6" key="1">
    <citation type="submission" date="2021-02" db="EMBL/GenBank/DDBJ databases">
        <authorList>
            <person name="Han P."/>
        </authorList>
    </citation>
    <scope>NUCLEOTIDE SEQUENCE [LARGE SCALE GENOMIC DNA]</scope>
    <source>
        <strain evidence="5">Candidatus Nitrospira sp. ZN2</strain>
    </source>
</reference>
<dbReference type="InterPro" id="IPR049712">
    <property type="entry name" value="Poly_export"/>
</dbReference>
<dbReference type="InterPro" id="IPR003715">
    <property type="entry name" value="Poly_export_N"/>
</dbReference>
<dbReference type="EMBL" id="CAJNBJ010000012">
    <property type="protein sequence ID" value="CAE6746885.1"/>
    <property type="molecule type" value="Genomic_DNA"/>
</dbReference>
<accession>A0ABM8RDL7</accession>
<evidence type="ECO:0000259" key="4">
    <source>
        <dbReference type="Pfam" id="PF10531"/>
    </source>
</evidence>
<feature type="domain" description="Soluble ligand binding" evidence="4">
    <location>
        <begin position="141"/>
        <end position="190"/>
    </location>
</feature>
<dbReference type="PANTHER" id="PTHR33619">
    <property type="entry name" value="POLYSACCHARIDE EXPORT PROTEIN GFCE-RELATED"/>
    <property type="match status" value="1"/>
</dbReference>
<protein>
    <submittedName>
        <fullName evidence="5">Capsule polysaccharide export protein</fullName>
    </submittedName>
</protein>
<name>A0ABM8RDL7_9BACT</name>
<proteinExistence type="predicted"/>
<evidence type="ECO:0000256" key="2">
    <source>
        <dbReference type="SAM" id="SignalP"/>
    </source>
</evidence>
<dbReference type="InterPro" id="IPR019554">
    <property type="entry name" value="Soluble_ligand-bd"/>
</dbReference>
<gene>
    <name evidence="5" type="ORF">NSPZN2_20051</name>
</gene>
<dbReference type="RefSeq" id="WP_213042213.1">
    <property type="nucleotide sequence ID" value="NZ_CAJNBJ010000012.1"/>
</dbReference>
<organism evidence="5 6">
    <name type="scientific">Nitrospira defluvii</name>
    <dbReference type="NCBI Taxonomy" id="330214"/>
    <lineage>
        <taxon>Bacteria</taxon>
        <taxon>Pseudomonadati</taxon>
        <taxon>Nitrospirota</taxon>
        <taxon>Nitrospiria</taxon>
        <taxon>Nitrospirales</taxon>
        <taxon>Nitrospiraceae</taxon>
        <taxon>Nitrospira</taxon>
    </lineage>
</organism>
<feature type="domain" description="Polysaccharide export protein N-terminal" evidence="3">
    <location>
        <begin position="60"/>
        <end position="133"/>
    </location>
</feature>
<evidence type="ECO:0000313" key="6">
    <source>
        <dbReference type="Proteomes" id="UP000675880"/>
    </source>
</evidence>
<dbReference type="PANTHER" id="PTHR33619:SF3">
    <property type="entry name" value="POLYSACCHARIDE EXPORT PROTEIN GFCE-RELATED"/>
    <property type="match status" value="1"/>
</dbReference>
<comment type="caution">
    <text evidence="5">The sequence shown here is derived from an EMBL/GenBank/DDBJ whole genome shotgun (WGS) entry which is preliminary data.</text>
</comment>
<feature type="signal peptide" evidence="2">
    <location>
        <begin position="1"/>
        <end position="22"/>
    </location>
</feature>
<keyword evidence="1 2" id="KW-0732">Signal</keyword>
<dbReference type="Gene3D" id="3.10.560.10">
    <property type="entry name" value="Outer membrane lipoprotein wza domain like"/>
    <property type="match status" value="1"/>
</dbReference>
<sequence length="233" mass="24917">MNVMIVLSAIVLSGNFVGVALADQVDQVPKPVLIAAASSATASSSARHGGEGAEKSSLTVTPDYIMGPEDVLEITVWKNADLSKQVQVRPDGRISLPLIGDVSAVGRTAAQLTEEISARLKSYMENPTVSILVREVNSYQIYVLGEVNAPGKYPLKSKTTLLQAITIAHGFTQVAARNKIVVFRFGKDGEGLNKIKASYDDIVLRDGSDQNIELKPGDQIVVPSETMVVLPSR</sequence>
<dbReference type="Pfam" id="PF02563">
    <property type="entry name" value="Poly_export"/>
    <property type="match status" value="1"/>
</dbReference>
<feature type="chain" id="PRO_5046569794" evidence="2">
    <location>
        <begin position="23"/>
        <end position="233"/>
    </location>
</feature>